<dbReference type="AlphaFoldDB" id="A0A2P2LC34"/>
<evidence type="ECO:0000313" key="1">
    <source>
        <dbReference type="EMBL" id="MBX15480.1"/>
    </source>
</evidence>
<name>A0A2P2LC34_RHIMU</name>
<dbReference type="EMBL" id="GGEC01034996">
    <property type="protein sequence ID" value="MBX15480.1"/>
    <property type="molecule type" value="Transcribed_RNA"/>
</dbReference>
<reference evidence="1" key="1">
    <citation type="submission" date="2018-02" db="EMBL/GenBank/DDBJ databases">
        <title>Rhizophora mucronata_Transcriptome.</title>
        <authorList>
            <person name="Meera S.P."/>
            <person name="Sreeshan A."/>
            <person name="Augustine A."/>
        </authorList>
    </citation>
    <scope>NUCLEOTIDE SEQUENCE</scope>
    <source>
        <tissue evidence="1">Leaf</tissue>
    </source>
</reference>
<sequence>MKYKVHNLFVYLHLQRCFSFLSSNNKKSRKSKKKTCYSNTHNDPNNHVSFILLPVWRVAVNSWYEICTANALNNLTKLWEEINKISHLCYLVWC</sequence>
<accession>A0A2P2LC34</accession>
<protein>
    <submittedName>
        <fullName evidence="1">Uncharacterized protein MANES_06G174700</fullName>
    </submittedName>
</protein>
<proteinExistence type="predicted"/>
<organism evidence="1">
    <name type="scientific">Rhizophora mucronata</name>
    <name type="common">Asiatic mangrove</name>
    <dbReference type="NCBI Taxonomy" id="61149"/>
    <lineage>
        <taxon>Eukaryota</taxon>
        <taxon>Viridiplantae</taxon>
        <taxon>Streptophyta</taxon>
        <taxon>Embryophyta</taxon>
        <taxon>Tracheophyta</taxon>
        <taxon>Spermatophyta</taxon>
        <taxon>Magnoliopsida</taxon>
        <taxon>eudicotyledons</taxon>
        <taxon>Gunneridae</taxon>
        <taxon>Pentapetalae</taxon>
        <taxon>rosids</taxon>
        <taxon>fabids</taxon>
        <taxon>Malpighiales</taxon>
        <taxon>Rhizophoraceae</taxon>
        <taxon>Rhizophora</taxon>
    </lineage>
</organism>